<dbReference type="Proteomes" id="UP000033682">
    <property type="component" value="Unassembled WGS sequence"/>
</dbReference>
<proteinExistence type="predicted"/>
<dbReference type="InterPro" id="IPR032239">
    <property type="entry name" value="Cas9-BH"/>
</dbReference>
<accession>A0A0F4LLE0</accession>
<organism evidence="5 6">
    <name type="scientific">Lactobacillus apis</name>
    <dbReference type="NCBI Taxonomy" id="303541"/>
    <lineage>
        <taxon>Bacteria</taxon>
        <taxon>Bacillati</taxon>
        <taxon>Bacillota</taxon>
        <taxon>Bacilli</taxon>
        <taxon>Lactobacillales</taxon>
        <taxon>Lactobacillaceae</taxon>
        <taxon>Lactobacillus</taxon>
    </lineage>
</organism>
<dbReference type="GO" id="GO:0004519">
    <property type="term" value="F:endonuclease activity"/>
    <property type="evidence" value="ECO:0007669"/>
    <property type="project" value="InterPro"/>
</dbReference>
<keyword evidence="5" id="KW-0614">Plasmid</keyword>
<dbReference type="NCBIfam" id="TIGR01865">
    <property type="entry name" value="cas_Csn1"/>
    <property type="match status" value="1"/>
</dbReference>
<dbReference type="Pfam" id="PF22702">
    <property type="entry name" value="Cas9_RuvC"/>
    <property type="match status" value="1"/>
</dbReference>
<dbReference type="HOGENOM" id="CLU_005604_0_0_9"/>
<dbReference type="InterPro" id="IPR032240">
    <property type="entry name" value="Cas9_REC"/>
</dbReference>
<geneLocation type="plasmid" evidence="5">
    <name>pHma11p1</name>
</geneLocation>
<dbReference type="EMBL" id="JXLG01000016">
    <property type="protein sequence ID" value="KJY59657.1"/>
    <property type="molecule type" value="Genomic_DNA"/>
</dbReference>
<dbReference type="InterPro" id="IPR055228">
    <property type="entry name" value="Cas9_RuvC"/>
</dbReference>
<dbReference type="PATRIC" id="fig|303541.3.peg.61"/>
<feature type="domain" description="CRISPR-associated endonuclease Cas9 bridge helix" evidence="2">
    <location>
        <begin position="53"/>
        <end position="85"/>
    </location>
</feature>
<dbReference type="Pfam" id="PF16593">
    <property type="entry name" value="Cas9-BH"/>
    <property type="match status" value="1"/>
</dbReference>
<feature type="domain" description="Cas9 RuvC" evidence="4">
    <location>
        <begin position="987"/>
        <end position="1062"/>
    </location>
</feature>
<evidence type="ECO:0000259" key="1">
    <source>
        <dbReference type="Pfam" id="PF16592"/>
    </source>
</evidence>
<gene>
    <name evidence="5" type="primary">cas9</name>
    <name evidence="5" type="ORF">JF72_14890</name>
</gene>
<dbReference type="RefSeq" id="WP_046308312.1">
    <property type="nucleotide sequence ID" value="NZ_KQ034005.1"/>
</dbReference>
<reference evidence="5 6" key="1">
    <citation type="submission" date="2015-01" db="EMBL/GenBank/DDBJ databases">
        <title>Comparative genomics of the lactic acid bacteria isolated from the honey bee gut.</title>
        <authorList>
            <person name="Ellegaard K.M."/>
            <person name="Tamarit D."/>
            <person name="Javelind E."/>
            <person name="Olofsson T."/>
            <person name="Andersson S.G."/>
            <person name="Vasquez A."/>
        </authorList>
    </citation>
    <scope>NUCLEOTIDE SEQUENCE [LARGE SCALE GENOMIC DNA]</scope>
    <source>
        <strain evidence="5 6">Hma11</strain>
        <plasmid evidence="5">pHma11p1</plasmid>
    </source>
</reference>
<sequence>MMKKNNDYIVGLSLEPDAVGFAAIDKKNKLISLKGKNVIGVTTFQEGQTAEERRTSRSARRLNHRKKRRIKFLEEIFAEEIAKVDPGFFVRQHNSWVSPLDKERTANPAIIFPTKSEEKDFYKAYPTVYHLRQALMTENKKFDLREIYIAMHSIIKRRGNFLYSVSAQSFDTSKINVRGALETINDNYQAFKSQGLTCCELAVENAEKIEDVIKGVDEDKTIFTREKIKKTAKLLATDKPDKAAQKMYKQLATAIFGFKAQFDVILGESIDKAEKPNWSLKLSDEDYEDKLEAISGSLNDEQQAIVKEIQSLYTSIVLNSIVPDGQTISESMIQTYNQHKRDLILLRKATADQEDPKKAEKLKLAYDLYINNRSHGKVLAAKKAFNKNKKLTTEEFYKQVKSNLPENSDNSAEILTLIENNEFLPVLRSRKNTSIPYQLQQKELDLIIKNQSKYYPFLAEENPVKEHRKQAPYKLDELIRFKIPYYVGPLITEADQKSTTGKDFSWLVRSTPNDHAQITPWNFNEKVDIAATANKFIRKMTVKDTYILGEDVLPAKSLIYQRFEVLNELNGLKVNDKKLSVETKQDIYKDLFQSKITVNESDLVDYLHQQKGYSKVEIAGLTPVGKTFRFNSSLSSYIHFRKLGLFDKQLDDAKYQKDFEKIIEWASIFNDKKIYQQKLREITWLSEKQFKSIANWTLNGWGRLSKRLLTELYDENGQNIIERLWDSKQNFQQIITSAGFKKEIDIANEDMAKSTDLEDILAEAYTTPSNKKTVRKASKIVKEIVSCAGHNAPSQIVLSKPIINQNPYDLSRNRGKELLKKYEQATSSLINKELVKELEDCNANRLLSSDKYYLYFSQAGRDALTGEKIPYSEVKSCVVRNVLPKKFSQSRDISNKILVIKSDNNAKIELTKECSSRIIPDIDITVGHMWSEWQADELINKAKLDNLYVDPDNLQDFEQNKYLGKELSVKSAIVKLLAVVLHKLYPKTEIILINSQYPKALRERLDLYRNTQVNDYYNGMDAYLNAVCGNFLYQVYPKFRSYMVYGQYDIFNGKGSLKNLKQFNLVWPLLQKNDAKQKNAGKIYESGTDKVLFDRQNDFYAPLIRAYNFKIMLFSQETYTEDEAMTKATIYPRADRDKAGTRTSLVPKKKGLDPEIYGGFSNSKNSFMVIVKIKTAKEDTYKAIPIAMRYRDTLEKAKKNKTYDETLRSIVEPVVATTRGYRGFDIIVNHLNFNQEMVNQTYGNFILSKATYMYNGNQIVLSPDAMRILTGKLEEKEDEDSSLVKVYDEILEQVDKYLPLFNMRSYNQKLHDARKVFEKLDVRKKRSTLSSILRGLHCNSSSSDIKELGIGTGFGFFQKQSGIPLTSDTLIVFKSITGLRRRKVSLSDLEQ</sequence>
<evidence type="ECO:0000259" key="4">
    <source>
        <dbReference type="Pfam" id="PF22702"/>
    </source>
</evidence>
<dbReference type="Pfam" id="PF16595">
    <property type="entry name" value="Cas9_PI"/>
    <property type="match status" value="1"/>
</dbReference>
<dbReference type="InterPro" id="IPR028629">
    <property type="entry name" value="Cas9"/>
</dbReference>
<evidence type="ECO:0000313" key="5">
    <source>
        <dbReference type="EMBL" id="KJY59657.1"/>
    </source>
</evidence>
<dbReference type="SMR" id="A0A0F4LLE0"/>
<keyword evidence="6" id="KW-1185">Reference proteome</keyword>
<feature type="domain" description="CRISPR-associated endonuclease Cas9 PAM-interacting" evidence="3">
    <location>
        <begin position="1125"/>
        <end position="1379"/>
    </location>
</feature>
<evidence type="ECO:0000259" key="2">
    <source>
        <dbReference type="Pfam" id="PF16593"/>
    </source>
</evidence>
<dbReference type="Pfam" id="PF16592">
    <property type="entry name" value="Cas9_REC"/>
    <property type="match status" value="1"/>
</dbReference>
<protein>
    <submittedName>
        <fullName evidence="5">CRISPR-associated protein cas9</fullName>
    </submittedName>
</protein>
<evidence type="ECO:0000259" key="3">
    <source>
        <dbReference type="Pfam" id="PF16595"/>
    </source>
</evidence>
<name>A0A0F4LLE0_9LACO</name>
<comment type="caution">
    <text evidence="5">The sequence shown here is derived from an EMBL/GenBank/DDBJ whole genome shotgun (WGS) entry which is preliminary data.</text>
</comment>
<dbReference type="InterPro" id="IPR032237">
    <property type="entry name" value="Cas9_PI"/>
</dbReference>
<evidence type="ECO:0000313" key="6">
    <source>
        <dbReference type="Proteomes" id="UP000033682"/>
    </source>
</evidence>
<feature type="domain" description="CRISPR-associated endonuclease Cas9 REC lobe" evidence="1">
    <location>
        <begin position="224"/>
        <end position="745"/>
    </location>
</feature>